<dbReference type="EMBL" id="MCFI01000017">
    <property type="protein sequence ID" value="ORY78647.1"/>
    <property type="molecule type" value="Genomic_DNA"/>
</dbReference>
<sequence length="1098" mass="121758">MSQDDSDSSSHVFEVETILAQRYNRQHARIEYLIKWATYDLYESSWEPKEALQQNADEALNDFRTICALREQGELAEFDIAEFEEKQALYQEAQRVTSSGSSVHNVDTVSRPSATFNSILIDSDSNESDTPLKKTTARKDYLSAELSDEEDDVPLKETTSIIKTPSRPLKILPEQQPAKPTYPTQFQRSVLPPATSIPAQQHKKPTALSKELSKIRSSLAAKARSEAQVISAVRARKALSPEVKRPGAPGSASLKRKLSQTGFEHAQIREEEQRDALQQPGIGDDFVYEQQSLATPQSPAVSSHHHEAKVSPTSVAVPRTSLELPWSVRAARQAISPDRSRMMHTWRVPLHTQPSASNSPNRPRTVQGRLPKSPEAAKRSQGVACSPATSSAPSKPIVNNMSQHREPLKSPVAAKQLPPDPADFQATSSAKLQEIHQWSESQPQDSLATAPYTSLSNSLREQTRSPRPGPRVVIKSQKPLLPQNSVDTQSPRHIESTSAVPSHQQSPTTTILQCPDLQLLCITDPDEGPVDFGRFQVMNLPPDSIFMEAPAPFHAADPGAVYEMTTRSTFSTQILVDALAKEGTRCCIAPLIPVPTTSDSIKKYCRRGVFLFEDPNFVGLLVNEKSGAFKAIRTLSKRLFYGMVAHPPTQYYFIFVTKSPVTMLPDHDVHRIGLMTELGEQAHIHSMYQALGPPLAAVDQGGVVHLEGPRDHPDVLAVMTFLEKRVKLRPHSSMLDSMLMAKAQQQTLFVLLHSSVFAPPYLMSACKGLAQAKSDRTVQFIVFGGTPSTTTADSSNENLALIQRGRSRGTKLYKCEFAGCSQTYTTKNGLKYHHNKFNHDENDQRDDFKPLKCYLCGKRFKSPNGVKYHMTHQHPAPSHQNALEACWSPQTSFSALAFPAAITHPGSPTLREKSACHILVEHHAADLTSLRALVKLLGTSRFNWHIYISPASLKTAGVLSYRQDVVAKETFEAAYEILGEKDDKDALYQPQSAEEASLLGQLVIEQWMQHGRIQILDNVDCAEAAPSWDPPQNASGRNVLLLRDAISMAAWKQVRDFQTHRHTLVLATYERSLETCSMAEGIEATTLVELGRSFARFQ</sequence>
<gene>
    <name evidence="5" type="ORF">BCR37DRAFT_382299</name>
</gene>
<dbReference type="SUPFAM" id="SSF57667">
    <property type="entry name" value="beta-beta-alpha zinc fingers"/>
    <property type="match status" value="1"/>
</dbReference>
<dbReference type="GO" id="GO:0008270">
    <property type="term" value="F:zinc ion binding"/>
    <property type="evidence" value="ECO:0007669"/>
    <property type="project" value="UniProtKB-KW"/>
</dbReference>
<dbReference type="PROSITE" id="PS00028">
    <property type="entry name" value="ZINC_FINGER_C2H2_1"/>
    <property type="match status" value="2"/>
</dbReference>
<dbReference type="InterPro" id="IPR013087">
    <property type="entry name" value="Znf_C2H2_type"/>
</dbReference>
<dbReference type="InterPro" id="IPR016197">
    <property type="entry name" value="Chromo-like_dom_sf"/>
</dbReference>
<accession>A0A1Y2F4P9</accession>
<feature type="compositionally biased region" description="Polar residues" evidence="2">
    <location>
        <begin position="292"/>
        <end position="301"/>
    </location>
</feature>
<dbReference type="Proteomes" id="UP000193685">
    <property type="component" value="Unassembled WGS sequence"/>
</dbReference>
<dbReference type="InterPro" id="IPR023780">
    <property type="entry name" value="Chromo_domain"/>
</dbReference>
<dbReference type="AlphaFoldDB" id="A0A1Y2F4P9"/>
<reference evidence="5 6" key="1">
    <citation type="submission" date="2016-07" db="EMBL/GenBank/DDBJ databases">
        <title>Pervasive Adenine N6-methylation of Active Genes in Fungi.</title>
        <authorList>
            <consortium name="DOE Joint Genome Institute"/>
            <person name="Mondo S.J."/>
            <person name="Dannebaum R.O."/>
            <person name="Kuo R.C."/>
            <person name="Labutti K."/>
            <person name="Haridas S."/>
            <person name="Kuo A."/>
            <person name="Salamov A."/>
            <person name="Ahrendt S.R."/>
            <person name="Lipzen A."/>
            <person name="Sullivan W."/>
            <person name="Andreopoulos W.B."/>
            <person name="Clum A."/>
            <person name="Lindquist E."/>
            <person name="Daum C."/>
            <person name="Ramamoorthy G.K."/>
            <person name="Gryganskyi A."/>
            <person name="Culley D."/>
            <person name="Magnuson J.K."/>
            <person name="James T.Y."/>
            <person name="O'Malley M.A."/>
            <person name="Stajich J.E."/>
            <person name="Spatafora J.W."/>
            <person name="Visel A."/>
            <person name="Grigoriev I.V."/>
        </authorList>
    </citation>
    <scope>NUCLEOTIDE SEQUENCE [LARGE SCALE GENOMIC DNA]</scope>
    <source>
        <strain evidence="5 6">12-1054</strain>
    </source>
</reference>
<dbReference type="CDD" id="cd00024">
    <property type="entry name" value="CD_CSD"/>
    <property type="match status" value="1"/>
</dbReference>
<dbReference type="GO" id="GO:0010468">
    <property type="term" value="P:regulation of gene expression"/>
    <property type="evidence" value="ECO:0007669"/>
    <property type="project" value="UniProtKB-ARBA"/>
</dbReference>
<dbReference type="SMART" id="SM00355">
    <property type="entry name" value="ZnF_C2H2"/>
    <property type="match status" value="2"/>
</dbReference>
<dbReference type="PROSITE" id="PS50013">
    <property type="entry name" value="CHROMO_2"/>
    <property type="match status" value="1"/>
</dbReference>
<evidence type="ECO:0000259" key="4">
    <source>
        <dbReference type="PROSITE" id="PS50157"/>
    </source>
</evidence>
<keyword evidence="1" id="KW-0862">Zinc</keyword>
<keyword evidence="1" id="KW-0479">Metal-binding</keyword>
<comment type="caution">
    <text evidence="5">The sequence shown here is derived from an EMBL/GenBank/DDBJ whole genome shotgun (WGS) entry which is preliminary data.</text>
</comment>
<dbReference type="GeneID" id="63786447"/>
<dbReference type="SUPFAM" id="SSF54160">
    <property type="entry name" value="Chromo domain-like"/>
    <property type="match status" value="1"/>
</dbReference>
<dbReference type="SMART" id="SM00298">
    <property type="entry name" value="CHROMO"/>
    <property type="match status" value="1"/>
</dbReference>
<evidence type="ECO:0000256" key="1">
    <source>
        <dbReference type="PROSITE-ProRule" id="PRU00042"/>
    </source>
</evidence>
<feature type="domain" description="C2H2-type" evidence="4">
    <location>
        <begin position="813"/>
        <end position="844"/>
    </location>
</feature>
<protein>
    <recommendedName>
        <fullName evidence="7">Chromo domain-containing protein</fullName>
    </recommendedName>
</protein>
<organism evidence="5 6">
    <name type="scientific">Protomyces lactucae-debilis</name>
    <dbReference type="NCBI Taxonomy" id="2754530"/>
    <lineage>
        <taxon>Eukaryota</taxon>
        <taxon>Fungi</taxon>
        <taxon>Dikarya</taxon>
        <taxon>Ascomycota</taxon>
        <taxon>Taphrinomycotina</taxon>
        <taxon>Taphrinomycetes</taxon>
        <taxon>Taphrinales</taxon>
        <taxon>Protomycetaceae</taxon>
        <taxon>Protomyces</taxon>
    </lineage>
</organism>
<feature type="compositionally biased region" description="Polar residues" evidence="2">
    <location>
        <begin position="496"/>
        <end position="508"/>
    </location>
</feature>
<dbReference type="PROSITE" id="PS50157">
    <property type="entry name" value="ZINC_FINGER_C2H2_2"/>
    <property type="match status" value="2"/>
</dbReference>
<evidence type="ECO:0008006" key="7">
    <source>
        <dbReference type="Google" id="ProtNLM"/>
    </source>
</evidence>
<evidence type="ECO:0000256" key="2">
    <source>
        <dbReference type="SAM" id="MobiDB-lite"/>
    </source>
</evidence>
<feature type="region of interest" description="Disordered" evidence="2">
    <location>
        <begin position="238"/>
        <end position="263"/>
    </location>
</feature>
<feature type="compositionally biased region" description="Polar residues" evidence="2">
    <location>
        <begin position="352"/>
        <end position="364"/>
    </location>
</feature>
<dbReference type="InterPro" id="IPR000953">
    <property type="entry name" value="Chromo/chromo_shadow_dom"/>
</dbReference>
<dbReference type="OrthoDB" id="1918685at2759"/>
<feature type="domain" description="C2H2-type" evidence="4">
    <location>
        <begin position="851"/>
        <end position="879"/>
    </location>
</feature>
<keyword evidence="1" id="KW-0863">Zinc-finger</keyword>
<dbReference type="STRING" id="56484.A0A1Y2F4P9"/>
<keyword evidence="6" id="KW-1185">Reference proteome</keyword>
<feature type="region of interest" description="Disordered" evidence="2">
    <location>
        <begin position="292"/>
        <end position="314"/>
    </location>
</feature>
<name>A0A1Y2F4P9_PROLT</name>
<evidence type="ECO:0000313" key="5">
    <source>
        <dbReference type="EMBL" id="ORY78647.1"/>
    </source>
</evidence>
<dbReference type="Pfam" id="PF00385">
    <property type="entry name" value="Chromo"/>
    <property type="match status" value="1"/>
</dbReference>
<feature type="compositionally biased region" description="Polar residues" evidence="2">
    <location>
        <begin position="425"/>
        <end position="460"/>
    </location>
</feature>
<evidence type="ECO:0000313" key="6">
    <source>
        <dbReference type="Proteomes" id="UP000193685"/>
    </source>
</evidence>
<proteinExistence type="predicted"/>
<dbReference type="InterPro" id="IPR036236">
    <property type="entry name" value="Znf_C2H2_sf"/>
</dbReference>
<dbReference type="Gene3D" id="3.30.160.60">
    <property type="entry name" value="Classic Zinc Finger"/>
    <property type="match status" value="1"/>
</dbReference>
<feature type="domain" description="Chromo" evidence="3">
    <location>
        <begin position="13"/>
        <end position="63"/>
    </location>
</feature>
<dbReference type="Gene3D" id="2.40.50.40">
    <property type="match status" value="1"/>
</dbReference>
<feature type="compositionally biased region" description="Polar residues" evidence="2">
    <location>
        <begin position="387"/>
        <end position="402"/>
    </location>
</feature>
<feature type="region of interest" description="Disordered" evidence="2">
    <location>
        <begin position="351"/>
        <end position="508"/>
    </location>
</feature>
<dbReference type="GO" id="GO:0006338">
    <property type="term" value="P:chromatin remodeling"/>
    <property type="evidence" value="ECO:0007669"/>
    <property type="project" value="UniProtKB-ARBA"/>
</dbReference>
<evidence type="ECO:0000259" key="3">
    <source>
        <dbReference type="PROSITE" id="PS50013"/>
    </source>
</evidence>
<dbReference type="RefSeq" id="XP_040723528.1">
    <property type="nucleotide sequence ID" value="XM_040869848.1"/>
</dbReference>